<organism evidence="2 3">
    <name type="scientific">Brevibacillus composti</name>
    <dbReference type="NCBI Taxonomy" id="2796470"/>
    <lineage>
        <taxon>Bacteria</taxon>
        <taxon>Bacillati</taxon>
        <taxon>Bacillota</taxon>
        <taxon>Bacilli</taxon>
        <taxon>Bacillales</taxon>
        <taxon>Paenibacillaceae</taxon>
        <taxon>Brevibacillus</taxon>
    </lineage>
</organism>
<feature type="transmembrane region" description="Helical" evidence="1">
    <location>
        <begin position="245"/>
        <end position="272"/>
    </location>
</feature>
<feature type="transmembrane region" description="Helical" evidence="1">
    <location>
        <begin position="137"/>
        <end position="166"/>
    </location>
</feature>
<evidence type="ECO:0000313" key="2">
    <source>
        <dbReference type="EMBL" id="QQE76037.1"/>
    </source>
</evidence>
<feature type="transmembrane region" description="Helical" evidence="1">
    <location>
        <begin position="28"/>
        <end position="47"/>
    </location>
</feature>
<dbReference type="AlphaFoldDB" id="A0A7T5JQA6"/>
<gene>
    <name evidence="2" type="ORF">JD108_09320</name>
</gene>
<sequence>MEWKRLEPMGVGSLLDRSFSVYRQHFKVFFLLVLILFAPLLLLQEVLLSDVSNMPLFVPENESNSLEEFFQNRFLGEEAALTDSTGKILIYLLLFTPISLLMVYPQMQGAAVLITQGAVYGEPVTLKGAIKQSYSRFWPIVGSTAVYGLIAIGVVLLIGLVVFLLAMLGVGVGSVFLEDLDTVNPILAIVLFILAGILFIALFFLVPGFFLLRWAFYLPVVLIERDGIGIGRSWRLTKGNFWRLLALYFVLTVIYTMLSAGIQALLVAVFGFSIFGQLLLILFTCLLTPWMMIVYALAYLDLKVRHDGTDVEALLQEQGASEPVPVGGEADERP</sequence>
<feature type="transmembrane region" description="Helical" evidence="1">
    <location>
        <begin position="278"/>
        <end position="300"/>
    </location>
</feature>
<protein>
    <submittedName>
        <fullName evidence="2">Glycerophosphoryl diester phosphodiesterase membrane domain-containing protein</fullName>
    </submittedName>
</protein>
<keyword evidence="1" id="KW-1133">Transmembrane helix</keyword>
<keyword evidence="1" id="KW-0812">Transmembrane</keyword>
<dbReference type="PANTHER" id="PTHR33133:SF1">
    <property type="entry name" value="EXPRESSED PROTEIN-RELATED"/>
    <property type="match status" value="1"/>
</dbReference>
<accession>A0A7T5JQA6</accession>
<evidence type="ECO:0000313" key="3">
    <source>
        <dbReference type="Proteomes" id="UP000595847"/>
    </source>
</evidence>
<keyword evidence="1" id="KW-0472">Membrane</keyword>
<dbReference type="EMBL" id="CP066308">
    <property type="protein sequence ID" value="QQE76037.1"/>
    <property type="molecule type" value="Genomic_DNA"/>
</dbReference>
<evidence type="ECO:0000256" key="1">
    <source>
        <dbReference type="SAM" id="Phobius"/>
    </source>
</evidence>
<dbReference type="Proteomes" id="UP000595847">
    <property type="component" value="Chromosome"/>
</dbReference>
<dbReference type="RefSeq" id="WP_198829546.1">
    <property type="nucleotide sequence ID" value="NZ_CP066308.1"/>
</dbReference>
<name>A0A7T5JQA6_9BACL</name>
<proteinExistence type="predicted"/>
<reference evidence="2 3" key="1">
    <citation type="submission" date="2020-12" db="EMBL/GenBank/DDBJ databases">
        <title>strain FJAT-54423T represents a novel species of the genus Brevibacillus.</title>
        <authorList>
            <person name="Tang R."/>
        </authorList>
    </citation>
    <scope>NUCLEOTIDE SEQUENCE [LARGE SCALE GENOMIC DNA]</scope>
    <source>
        <strain evidence="2 3">FJAT-54423</strain>
    </source>
</reference>
<feature type="transmembrane region" description="Helical" evidence="1">
    <location>
        <begin position="88"/>
        <end position="104"/>
    </location>
</feature>
<dbReference type="KEGG" id="bcop:JD108_09320"/>
<feature type="transmembrane region" description="Helical" evidence="1">
    <location>
        <begin position="186"/>
        <end position="212"/>
    </location>
</feature>
<dbReference type="PANTHER" id="PTHR33133">
    <property type="entry name" value="OS08G0107100 PROTEIN-RELATED"/>
    <property type="match status" value="1"/>
</dbReference>